<evidence type="ECO:0000313" key="2">
    <source>
        <dbReference type="EMBL" id="RPD39257.1"/>
    </source>
</evidence>
<dbReference type="InterPro" id="IPR009325">
    <property type="entry name" value="DUF983"/>
</dbReference>
<evidence type="ECO:0000313" key="3">
    <source>
        <dbReference type="Proteomes" id="UP000279089"/>
    </source>
</evidence>
<dbReference type="AlphaFoldDB" id="A0A3N4MCL4"/>
<protein>
    <submittedName>
        <fullName evidence="2">DUF983 domain-containing protein</fullName>
    </submittedName>
</protein>
<proteinExistence type="predicted"/>
<organism evidence="2 3">
    <name type="scientific">Chitinophaga barathri</name>
    <dbReference type="NCBI Taxonomy" id="1647451"/>
    <lineage>
        <taxon>Bacteria</taxon>
        <taxon>Pseudomonadati</taxon>
        <taxon>Bacteroidota</taxon>
        <taxon>Chitinophagia</taxon>
        <taxon>Chitinophagales</taxon>
        <taxon>Chitinophagaceae</taxon>
        <taxon>Chitinophaga</taxon>
    </lineage>
</organism>
<keyword evidence="1" id="KW-0812">Transmembrane</keyword>
<dbReference type="EMBL" id="RMBX01000012">
    <property type="protein sequence ID" value="RPD39257.1"/>
    <property type="molecule type" value="Genomic_DNA"/>
</dbReference>
<feature type="transmembrane region" description="Helical" evidence="1">
    <location>
        <begin position="59"/>
        <end position="83"/>
    </location>
</feature>
<dbReference type="Pfam" id="PF06170">
    <property type="entry name" value="DUF983"/>
    <property type="match status" value="1"/>
</dbReference>
<keyword evidence="1" id="KW-1133">Transmembrane helix</keyword>
<comment type="caution">
    <text evidence="2">The sequence shown here is derived from an EMBL/GenBank/DDBJ whole genome shotgun (WGS) entry which is preliminary data.</text>
</comment>
<dbReference type="OrthoDB" id="9790326at2"/>
<accession>A0A3N4MCL4</accession>
<keyword evidence="3" id="KW-1185">Reference proteome</keyword>
<dbReference type="RefSeq" id="WP_120518405.1">
    <property type="nucleotide sequence ID" value="NZ_QXZY01000012.1"/>
</dbReference>
<keyword evidence="1" id="KW-0472">Membrane</keyword>
<feature type="transmembrane region" description="Helical" evidence="1">
    <location>
        <begin position="95"/>
        <end position="113"/>
    </location>
</feature>
<sequence>MKKKRPNYFLSILKMKCPHCRRGDMFLRKSSFHWRLSKILGMYDNCPVCGQKYELETGFWFGTGYVSYALGVALSVFTLILYWMIFGMSFWDNSIFWWLGINGVILVLAQPWLMRISRVVYLYFFVYYDEDTAGLPDAVHKHGEHSRPHPAGHSH</sequence>
<evidence type="ECO:0000256" key="1">
    <source>
        <dbReference type="SAM" id="Phobius"/>
    </source>
</evidence>
<dbReference type="Proteomes" id="UP000279089">
    <property type="component" value="Unassembled WGS sequence"/>
</dbReference>
<name>A0A3N4MCL4_9BACT</name>
<reference evidence="3" key="1">
    <citation type="submission" date="2018-11" db="EMBL/GenBank/DDBJ databases">
        <title>Chitinophaga lutea sp.nov., isolate from arsenic contaminated soil.</title>
        <authorList>
            <person name="Zong Y."/>
        </authorList>
    </citation>
    <scope>NUCLEOTIDE SEQUENCE [LARGE SCALE GENOMIC DNA]</scope>
    <source>
        <strain evidence="3">YLT18</strain>
    </source>
</reference>
<gene>
    <name evidence="2" type="ORF">EG028_21845</name>
</gene>